<accession>A0A0A9YEC9</accession>
<dbReference type="AlphaFoldDB" id="A0A0A9YEC9"/>
<name>A0A0A9YEC9_LYGHE</name>
<proteinExistence type="predicted"/>
<feature type="region of interest" description="Disordered" evidence="1">
    <location>
        <begin position="1"/>
        <end position="20"/>
    </location>
</feature>
<reference evidence="2" key="1">
    <citation type="journal article" date="2014" name="PLoS ONE">
        <title>Transcriptome-Based Identification of ABC Transporters in the Western Tarnished Plant Bug Lygus hesperus.</title>
        <authorList>
            <person name="Hull J.J."/>
            <person name="Chaney K."/>
            <person name="Geib S.M."/>
            <person name="Fabrick J.A."/>
            <person name="Brent C.S."/>
            <person name="Walsh D."/>
            <person name="Lavine L.C."/>
        </authorList>
    </citation>
    <scope>NUCLEOTIDE SEQUENCE</scope>
</reference>
<evidence type="ECO:0000313" key="2">
    <source>
        <dbReference type="EMBL" id="JAG31437.1"/>
    </source>
</evidence>
<dbReference type="EMBL" id="GBHO01012167">
    <property type="protein sequence ID" value="JAG31437.1"/>
    <property type="molecule type" value="Transcribed_RNA"/>
</dbReference>
<gene>
    <name evidence="2" type="primary">dnaA_9</name>
    <name evidence="2" type="ORF">CM83_8438</name>
</gene>
<evidence type="ECO:0000256" key="1">
    <source>
        <dbReference type="SAM" id="MobiDB-lite"/>
    </source>
</evidence>
<organism evidence="2">
    <name type="scientific">Lygus hesperus</name>
    <name type="common">Western plant bug</name>
    <dbReference type="NCBI Taxonomy" id="30085"/>
    <lineage>
        <taxon>Eukaryota</taxon>
        <taxon>Metazoa</taxon>
        <taxon>Ecdysozoa</taxon>
        <taxon>Arthropoda</taxon>
        <taxon>Hexapoda</taxon>
        <taxon>Insecta</taxon>
        <taxon>Pterygota</taxon>
        <taxon>Neoptera</taxon>
        <taxon>Paraneoptera</taxon>
        <taxon>Hemiptera</taxon>
        <taxon>Heteroptera</taxon>
        <taxon>Panheteroptera</taxon>
        <taxon>Cimicomorpha</taxon>
        <taxon>Miridae</taxon>
        <taxon>Mirini</taxon>
        <taxon>Lygus</taxon>
    </lineage>
</organism>
<protein>
    <submittedName>
        <fullName evidence="2">Chromosomal replication initiator protein DnaA</fullName>
    </submittedName>
</protein>
<reference evidence="2" key="2">
    <citation type="submission" date="2014-07" db="EMBL/GenBank/DDBJ databases">
        <authorList>
            <person name="Hull J."/>
        </authorList>
    </citation>
    <scope>NUCLEOTIDE SEQUENCE</scope>
</reference>
<sequence>MSVDNRRSTGMSKSPAKESTLANKQIRRVCDCKFANFCRMPEDDDVIQEKLQKQFGLVGDDLLRWKFQHRNEEIQLPREETMYDQIKYINLLLNEIEYISEIPTSDYLEYHSTNLKNTINNILQEMLEKEAKRKRQAADMKVFVVY</sequence>